<evidence type="ECO:0008006" key="4">
    <source>
        <dbReference type="Google" id="ProtNLM"/>
    </source>
</evidence>
<dbReference type="Pfam" id="PF01944">
    <property type="entry name" value="SpoIIM"/>
    <property type="match status" value="1"/>
</dbReference>
<dbReference type="AlphaFoldDB" id="A0A9Q5SN11"/>
<feature type="transmembrane region" description="Helical" evidence="1">
    <location>
        <begin position="144"/>
        <end position="162"/>
    </location>
</feature>
<sequence>MKTILYRNRVVFIISILIYFVSFTVGIFYPDFISIFSSNNKHVELEYKNLVMNNLNSIFAIILGFFSFGFISIFWLIANGMIVGMVVSSALMNNIPWYEVALTILPHGVLEIPALVIAGAVGFKSSDWLITKMLGNSRKNVIKDSLILIMVSVLFILIAGFIEANITPIVTKT</sequence>
<name>A0A9Q5SN11_BACTU</name>
<dbReference type="InterPro" id="IPR002798">
    <property type="entry name" value="SpoIIM-like"/>
</dbReference>
<proteinExistence type="predicted"/>
<keyword evidence="1" id="KW-0472">Membrane</keyword>
<organism evidence="2 3">
    <name type="scientific">Bacillus thuringiensis serovar sooncheon</name>
    <dbReference type="NCBI Taxonomy" id="180891"/>
    <lineage>
        <taxon>Bacteria</taxon>
        <taxon>Bacillati</taxon>
        <taxon>Bacillota</taxon>
        <taxon>Bacilli</taxon>
        <taxon>Bacillales</taxon>
        <taxon>Bacillaceae</taxon>
        <taxon>Bacillus</taxon>
        <taxon>Bacillus cereus group</taxon>
    </lineage>
</organism>
<keyword evidence="1" id="KW-1133">Transmembrane helix</keyword>
<dbReference type="PANTHER" id="PTHR35337">
    <property type="entry name" value="SLR1478 PROTEIN"/>
    <property type="match status" value="1"/>
</dbReference>
<comment type="caution">
    <text evidence="2">The sequence shown here is derived from an EMBL/GenBank/DDBJ whole genome shotgun (WGS) entry which is preliminary data.</text>
</comment>
<gene>
    <name evidence="2" type="ORF">BK724_05280</name>
</gene>
<feature type="transmembrane region" description="Helical" evidence="1">
    <location>
        <begin position="57"/>
        <end position="77"/>
    </location>
</feature>
<evidence type="ECO:0000313" key="2">
    <source>
        <dbReference type="EMBL" id="OTX50988.1"/>
    </source>
</evidence>
<dbReference type="RefSeq" id="WP_065211977.1">
    <property type="nucleotide sequence ID" value="NZ_NFCY01000018.1"/>
</dbReference>
<reference evidence="2 3" key="1">
    <citation type="submission" date="2016-10" db="EMBL/GenBank/DDBJ databases">
        <title>Comparative genomics of Bacillus thuringiensis reveals a path to pathogens against multiple invertebrate hosts.</title>
        <authorList>
            <person name="Zheng J."/>
            <person name="Gao Q."/>
            <person name="Liu H."/>
            <person name="Peng D."/>
            <person name="Ruan L."/>
            <person name="Sun M."/>
        </authorList>
    </citation>
    <scope>NUCLEOTIDE SEQUENCE [LARGE SCALE GENOMIC DNA]</scope>
    <source>
        <strain evidence="2">BGSC 4BB1</strain>
    </source>
</reference>
<accession>A0A9Q5SN11</accession>
<keyword evidence="1" id="KW-0812">Transmembrane</keyword>
<evidence type="ECO:0000256" key="1">
    <source>
        <dbReference type="SAM" id="Phobius"/>
    </source>
</evidence>
<evidence type="ECO:0000313" key="3">
    <source>
        <dbReference type="Proteomes" id="UP000194733"/>
    </source>
</evidence>
<dbReference type="PANTHER" id="PTHR35337:SF1">
    <property type="entry name" value="SLR1478 PROTEIN"/>
    <property type="match status" value="1"/>
</dbReference>
<feature type="transmembrane region" description="Helical" evidence="1">
    <location>
        <begin position="12"/>
        <end position="36"/>
    </location>
</feature>
<dbReference type="EMBL" id="NFCY01000018">
    <property type="protein sequence ID" value="OTX50988.1"/>
    <property type="molecule type" value="Genomic_DNA"/>
</dbReference>
<dbReference type="Proteomes" id="UP000194733">
    <property type="component" value="Unassembled WGS sequence"/>
</dbReference>
<protein>
    <recommendedName>
        <fullName evidence="4">Stage II sporulation protein M</fullName>
    </recommendedName>
</protein>